<evidence type="ECO:0000256" key="4">
    <source>
        <dbReference type="ARBA" id="ARBA00022801"/>
    </source>
</evidence>
<evidence type="ECO:0000256" key="6">
    <source>
        <dbReference type="PIRSR" id="PIRSR601461-2"/>
    </source>
</evidence>
<evidence type="ECO:0000256" key="2">
    <source>
        <dbReference type="ARBA" id="ARBA00022670"/>
    </source>
</evidence>
<evidence type="ECO:0000313" key="9">
    <source>
        <dbReference type="EMBL" id="CAE7168984.1"/>
    </source>
</evidence>
<dbReference type="Proteomes" id="UP000663827">
    <property type="component" value="Unassembled WGS sequence"/>
</dbReference>
<feature type="domain" description="Peptidase A1" evidence="8">
    <location>
        <begin position="122"/>
        <end position="440"/>
    </location>
</feature>
<evidence type="ECO:0000259" key="8">
    <source>
        <dbReference type="PROSITE" id="PS51767"/>
    </source>
</evidence>
<dbReference type="InterPro" id="IPR034164">
    <property type="entry name" value="Pepsin-like_dom"/>
</dbReference>
<evidence type="ECO:0000256" key="3">
    <source>
        <dbReference type="ARBA" id="ARBA00022750"/>
    </source>
</evidence>
<feature type="active site" evidence="5">
    <location>
        <position position="140"/>
    </location>
</feature>
<dbReference type="GO" id="GO:0006508">
    <property type="term" value="P:proteolysis"/>
    <property type="evidence" value="ECO:0007669"/>
    <property type="project" value="UniProtKB-KW"/>
</dbReference>
<name>A0A8H3I1Y9_9AGAM</name>
<evidence type="ECO:0000256" key="7">
    <source>
        <dbReference type="RuleBase" id="RU000454"/>
    </source>
</evidence>
<evidence type="ECO:0000256" key="5">
    <source>
        <dbReference type="PIRSR" id="PIRSR601461-1"/>
    </source>
</evidence>
<gene>
    <name evidence="9" type="ORF">RDB_LOCUS103684</name>
</gene>
<accession>A0A8H3I1Y9</accession>
<feature type="disulfide bond" evidence="6">
    <location>
        <begin position="153"/>
        <end position="157"/>
    </location>
</feature>
<comment type="caution">
    <text evidence="9">The sequence shown here is derived from an EMBL/GenBank/DDBJ whole genome shotgun (WGS) entry which is preliminary data.</text>
</comment>
<dbReference type="PANTHER" id="PTHR47966:SF6">
    <property type="entry name" value="PEPTIDASE A1 DOMAIN-CONTAINING PROTEIN"/>
    <property type="match status" value="1"/>
</dbReference>
<dbReference type="PROSITE" id="PS51767">
    <property type="entry name" value="PEPTIDASE_A1"/>
    <property type="match status" value="1"/>
</dbReference>
<keyword evidence="2 7" id="KW-0645">Protease</keyword>
<organism evidence="9 10">
    <name type="scientific">Rhizoctonia solani</name>
    <dbReference type="NCBI Taxonomy" id="456999"/>
    <lineage>
        <taxon>Eukaryota</taxon>
        <taxon>Fungi</taxon>
        <taxon>Dikarya</taxon>
        <taxon>Basidiomycota</taxon>
        <taxon>Agaricomycotina</taxon>
        <taxon>Agaricomycetes</taxon>
        <taxon>Cantharellales</taxon>
        <taxon>Ceratobasidiaceae</taxon>
        <taxon>Rhizoctonia</taxon>
    </lineage>
</organism>
<dbReference type="PROSITE" id="PS00141">
    <property type="entry name" value="ASP_PROTEASE"/>
    <property type="match status" value="1"/>
</dbReference>
<reference evidence="9" key="1">
    <citation type="submission" date="2021-01" db="EMBL/GenBank/DDBJ databases">
        <authorList>
            <person name="Kaushik A."/>
        </authorList>
    </citation>
    <scope>NUCLEOTIDE SEQUENCE</scope>
    <source>
        <strain evidence="9">AG5</strain>
    </source>
</reference>
<dbReference type="InterPro" id="IPR001969">
    <property type="entry name" value="Aspartic_peptidase_AS"/>
</dbReference>
<dbReference type="AlphaFoldDB" id="A0A8H3I1Y9"/>
<evidence type="ECO:0000256" key="1">
    <source>
        <dbReference type="ARBA" id="ARBA00007447"/>
    </source>
</evidence>
<dbReference type="Pfam" id="PF00026">
    <property type="entry name" value="Asp"/>
    <property type="match status" value="1"/>
</dbReference>
<dbReference type="SUPFAM" id="SSF50630">
    <property type="entry name" value="Acid proteases"/>
    <property type="match status" value="1"/>
</dbReference>
<comment type="similarity">
    <text evidence="1 7">Belongs to the peptidase A1 family.</text>
</comment>
<dbReference type="Gene3D" id="2.40.70.10">
    <property type="entry name" value="Acid Proteases"/>
    <property type="match status" value="2"/>
</dbReference>
<sequence length="500" mass="52184">MVLTNYRGARAPLRSSSTTVTLYKYCLCWTRPFLTPVTTHIMIWAPLLPLLALGASAAPSIAEPKPVTIPLIRRQGLDKRAHDASWAKSQADKLKGKWGGGSTAKRASGVNELVNRGTDSSYYGSIAVGTPPVAFNVILDTGSSDLWLASSTCYTGCQGVPTFNGGNSSTFKNLTTAFSIRYGSGQAAGELVSDTVQMAGFQVTGQTFALADQVSSGLLSNPISGLLGLGWSSIASSGAVPIWETLAKNNQWTDPVMSFFLTRFIDVDGARTQEPGGEFMMGGTNTQLYTGDIDYVNIPSGQESYWLIPLTGVGVGGTNILGSTVNAAIDTGTTLVGGPTSSIEAIFAQIPNSQAGTGDLEGYYLYPCSTSVTITMTFSSRTWSIDPADFLLMRASNTMCVGAFFALNLSGSAPSWIVGDTFLKNVYSVYRYNPPSVGFANLSSTALAQNALGGTLPSATIGSSPVTATSVADNGAIASDTKHVATMVGVSAGLLGAMLL</sequence>
<dbReference type="EMBL" id="CAJNJQ010002208">
    <property type="protein sequence ID" value="CAE7168984.1"/>
    <property type="molecule type" value="Genomic_DNA"/>
</dbReference>
<keyword evidence="3 7" id="KW-0064">Aspartyl protease</keyword>
<keyword evidence="4 7" id="KW-0378">Hydrolase</keyword>
<feature type="active site" evidence="5">
    <location>
        <position position="330"/>
    </location>
</feature>
<dbReference type="PANTHER" id="PTHR47966">
    <property type="entry name" value="BETA-SITE APP-CLEAVING ENZYME, ISOFORM A-RELATED"/>
    <property type="match status" value="1"/>
</dbReference>
<dbReference type="InterPro" id="IPR033121">
    <property type="entry name" value="PEPTIDASE_A1"/>
</dbReference>
<keyword evidence="6" id="KW-1015">Disulfide bond</keyword>
<dbReference type="GO" id="GO:0004190">
    <property type="term" value="F:aspartic-type endopeptidase activity"/>
    <property type="evidence" value="ECO:0007669"/>
    <property type="project" value="UniProtKB-KW"/>
</dbReference>
<protein>
    <recommendedName>
        <fullName evidence="8">Peptidase A1 domain-containing protein</fullName>
    </recommendedName>
</protein>
<dbReference type="FunFam" id="2.40.70.10:FF:000115">
    <property type="entry name" value="Lysosomal aspartic protease"/>
    <property type="match status" value="1"/>
</dbReference>
<proteinExistence type="inferred from homology"/>
<dbReference type="PRINTS" id="PR00792">
    <property type="entry name" value="PEPSIN"/>
</dbReference>
<dbReference type="CDD" id="cd05471">
    <property type="entry name" value="pepsin_like"/>
    <property type="match status" value="1"/>
</dbReference>
<dbReference type="InterPro" id="IPR021109">
    <property type="entry name" value="Peptidase_aspartic_dom_sf"/>
</dbReference>
<evidence type="ECO:0000313" key="10">
    <source>
        <dbReference type="Proteomes" id="UP000663827"/>
    </source>
</evidence>
<dbReference type="InterPro" id="IPR001461">
    <property type="entry name" value="Aspartic_peptidase_A1"/>
</dbReference>